<accession>A0A6L2Q3K4</accession>
<comment type="subcellular location">
    <subcellularLocation>
        <location evidence="1">Membrane</location>
    </subcellularLocation>
</comment>
<keyword evidence="3" id="KW-0812">Transmembrane</keyword>
<evidence type="ECO:0000256" key="9">
    <source>
        <dbReference type="SAM" id="MobiDB-lite"/>
    </source>
</evidence>
<dbReference type="InterPro" id="IPR050668">
    <property type="entry name" value="Cytochrome_b5"/>
</dbReference>
<dbReference type="AlphaFoldDB" id="A0A6L2Q3K4"/>
<reference evidence="12" key="1">
    <citation type="submission" date="2020-01" db="EMBL/GenBank/DDBJ databases">
        <title>Draft genome sequence of the Termite Coptotermes fromosanus.</title>
        <authorList>
            <person name="Itakura S."/>
            <person name="Yosikawa Y."/>
            <person name="Umezawa K."/>
        </authorList>
    </citation>
    <scope>NUCLEOTIDE SEQUENCE [LARGE SCALE GENOMIC DNA]</scope>
</reference>
<evidence type="ECO:0000256" key="5">
    <source>
        <dbReference type="ARBA" id="ARBA00023004"/>
    </source>
</evidence>
<keyword evidence="12" id="KW-1185">Reference proteome</keyword>
<dbReference type="GO" id="GO:0046872">
    <property type="term" value="F:metal ion binding"/>
    <property type="evidence" value="ECO:0007669"/>
    <property type="project" value="UniProtKB-UniRule"/>
</dbReference>
<feature type="region of interest" description="Disordered" evidence="9">
    <location>
        <begin position="83"/>
        <end position="104"/>
    </location>
</feature>
<evidence type="ECO:0000256" key="1">
    <source>
        <dbReference type="ARBA" id="ARBA00004370"/>
    </source>
</evidence>
<dbReference type="InterPro" id="IPR001199">
    <property type="entry name" value="Cyt_B5-like_heme/steroid-bd"/>
</dbReference>
<dbReference type="InterPro" id="IPR036400">
    <property type="entry name" value="Cyt_B5-like_heme/steroid_sf"/>
</dbReference>
<evidence type="ECO:0000259" key="10">
    <source>
        <dbReference type="PROSITE" id="PS50255"/>
    </source>
</evidence>
<evidence type="ECO:0000256" key="7">
    <source>
        <dbReference type="ARBA" id="ARBA00038168"/>
    </source>
</evidence>
<organism evidence="11 12">
    <name type="scientific">Coptotermes formosanus</name>
    <name type="common">Formosan subterranean termite</name>
    <dbReference type="NCBI Taxonomy" id="36987"/>
    <lineage>
        <taxon>Eukaryota</taxon>
        <taxon>Metazoa</taxon>
        <taxon>Ecdysozoa</taxon>
        <taxon>Arthropoda</taxon>
        <taxon>Hexapoda</taxon>
        <taxon>Insecta</taxon>
        <taxon>Pterygota</taxon>
        <taxon>Neoptera</taxon>
        <taxon>Polyneoptera</taxon>
        <taxon>Dictyoptera</taxon>
        <taxon>Blattodea</taxon>
        <taxon>Blattoidea</taxon>
        <taxon>Termitoidae</taxon>
        <taxon>Rhinotermitidae</taxon>
        <taxon>Coptotermes</taxon>
    </lineage>
</organism>
<comment type="caution">
    <text evidence="11">The sequence shown here is derived from an EMBL/GenBank/DDBJ whole genome shotgun (WGS) entry which is preliminary data.</text>
</comment>
<name>A0A6L2Q3K4_COPFO</name>
<dbReference type="Gene3D" id="3.10.120.10">
    <property type="entry name" value="Cytochrome b5-like heme/steroid binding domain"/>
    <property type="match status" value="1"/>
</dbReference>
<evidence type="ECO:0000256" key="3">
    <source>
        <dbReference type="ARBA" id="ARBA00022692"/>
    </source>
</evidence>
<gene>
    <name evidence="11" type="ORF">Cfor_00486</name>
</gene>
<dbReference type="FunFam" id="3.10.120.10:FF:000002">
    <property type="entry name" value="Cytochrome b5 type B"/>
    <property type="match status" value="1"/>
</dbReference>
<dbReference type="PANTHER" id="PTHR19359">
    <property type="entry name" value="CYTOCHROME B5"/>
    <property type="match status" value="1"/>
</dbReference>
<dbReference type="Pfam" id="PF00173">
    <property type="entry name" value="Cyt-b5"/>
    <property type="match status" value="1"/>
</dbReference>
<dbReference type="InterPro" id="IPR018506">
    <property type="entry name" value="Cyt_B5_heme-BS"/>
</dbReference>
<evidence type="ECO:0000313" key="11">
    <source>
        <dbReference type="EMBL" id="GFG39491.1"/>
    </source>
</evidence>
<evidence type="ECO:0000256" key="4">
    <source>
        <dbReference type="ARBA" id="ARBA00022723"/>
    </source>
</evidence>
<dbReference type="Proteomes" id="UP000502823">
    <property type="component" value="Unassembled WGS sequence"/>
</dbReference>
<proteinExistence type="inferred from homology"/>
<evidence type="ECO:0000313" key="12">
    <source>
        <dbReference type="Proteomes" id="UP000502823"/>
    </source>
</evidence>
<dbReference type="GO" id="GO:0016020">
    <property type="term" value="C:membrane"/>
    <property type="evidence" value="ECO:0007669"/>
    <property type="project" value="UniProtKB-SubCell"/>
</dbReference>
<dbReference type="SMART" id="SM01117">
    <property type="entry name" value="Cyt-b5"/>
    <property type="match status" value="1"/>
</dbReference>
<evidence type="ECO:0000256" key="2">
    <source>
        <dbReference type="ARBA" id="ARBA00022617"/>
    </source>
</evidence>
<keyword evidence="5 8" id="KW-0408">Iron</keyword>
<keyword evidence="4 8" id="KW-0479">Metal-binding</keyword>
<comment type="similarity">
    <text evidence="7 8">Belongs to the cytochrome b5 family.</text>
</comment>
<dbReference type="SUPFAM" id="SSF55856">
    <property type="entry name" value="Cytochrome b5-like heme/steroid binding domain"/>
    <property type="match status" value="1"/>
</dbReference>
<dbReference type="GO" id="GO:0020037">
    <property type="term" value="F:heme binding"/>
    <property type="evidence" value="ECO:0007669"/>
    <property type="project" value="UniProtKB-UniRule"/>
</dbReference>
<feature type="domain" description="Cytochrome b5 heme-binding" evidence="10">
    <location>
        <begin position="5"/>
        <end position="81"/>
    </location>
</feature>
<dbReference type="PROSITE" id="PS00191">
    <property type="entry name" value="CYTOCHROME_B5_1"/>
    <property type="match status" value="1"/>
</dbReference>
<keyword evidence="2 8" id="KW-0349">Heme</keyword>
<evidence type="ECO:0000256" key="6">
    <source>
        <dbReference type="ARBA" id="ARBA00023136"/>
    </source>
</evidence>
<keyword evidence="6" id="KW-0472">Membrane</keyword>
<dbReference type="EMBL" id="BLKM01000905">
    <property type="protein sequence ID" value="GFG39491.1"/>
    <property type="molecule type" value="Genomic_DNA"/>
</dbReference>
<protein>
    <recommendedName>
        <fullName evidence="10">Cytochrome b5 heme-binding domain-containing protein</fullName>
    </recommendedName>
</protein>
<dbReference type="OrthoDB" id="260519at2759"/>
<dbReference type="PRINTS" id="PR00363">
    <property type="entry name" value="CYTOCHROMEB5"/>
</dbReference>
<sequence>MGDTVKMYSLEEIKGHNSAESAWCIYKNGVYDITTYLDEHPGGSEQLLEAIGGDITAGFDDFGHSDNALQILNKLKIGELRMEDRTQGKSSKSSSKSKGCCVIM</sequence>
<feature type="compositionally biased region" description="Low complexity" evidence="9">
    <location>
        <begin position="89"/>
        <end position="98"/>
    </location>
</feature>
<evidence type="ECO:0000256" key="8">
    <source>
        <dbReference type="RuleBase" id="RU362121"/>
    </source>
</evidence>
<dbReference type="InParanoid" id="A0A6L2Q3K4"/>
<dbReference type="PROSITE" id="PS50255">
    <property type="entry name" value="CYTOCHROME_B5_2"/>
    <property type="match status" value="1"/>
</dbReference>